<reference evidence="7" key="1">
    <citation type="journal article" date="2019" name="Int. J. Syst. Evol. Microbiol.">
        <title>The Global Catalogue of Microorganisms (GCM) 10K type strain sequencing project: providing services to taxonomists for standard genome sequencing and annotation.</title>
        <authorList>
            <consortium name="The Broad Institute Genomics Platform"/>
            <consortium name="The Broad Institute Genome Sequencing Center for Infectious Disease"/>
            <person name="Wu L."/>
            <person name="Ma J."/>
        </authorList>
    </citation>
    <scope>NUCLEOTIDE SEQUENCE [LARGE SCALE GENOMIC DNA]</scope>
    <source>
        <strain evidence="7">CGMCC 1.16455</strain>
    </source>
</reference>
<evidence type="ECO:0000313" key="6">
    <source>
        <dbReference type="EMBL" id="MFC5299079.1"/>
    </source>
</evidence>
<dbReference type="EMBL" id="JBHSLN010000086">
    <property type="protein sequence ID" value="MFC5299079.1"/>
    <property type="molecule type" value="Genomic_DNA"/>
</dbReference>
<dbReference type="SUPFAM" id="SSF51419">
    <property type="entry name" value="PLP-binding barrel"/>
    <property type="match status" value="1"/>
</dbReference>
<evidence type="ECO:0000256" key="2">
    <source>
        <dbReference type="ARBA" id="ARBA00022898"/>
    </source>
</evidence>
<feature type="region of interest" description="Disordered" evidence="3">
    <location>
        <begin position="592"/>
        <end position="619"/>
    </location>
</feature>
<comment type="caution">
    <text evidence="6">The sequence shown here is derived from an EMBL/GenBank/DDBJ whole genome shotgun (WGS) entry which is preliminary data.</text>
</comment>
<name>A0ABW0FJ20_9MICO</name>
<dbReference type="PANTHER" id="PTHR43727">
    <property type="entry name" value="DIAMINOPIMELATE DECARBOXYLASE"/>
    <property type="match status" value="1"/>
</dbReference>
<accession>A0ABW0FJ20</accession>
<feature type="domain" description="FAD-dependent urate hydroxylase HpyO/Asp monooxygenase CreE-like FAD/NAD(P)-binding" evidence="5">
    <location>
        <begin position="13"/>
        <end position="164"/>
    </location>
</feature>
<protein>
    <submittedName>
        <fullName evidence="6">FAD/NAD(P)-binding protein</fullName>
    </submittedName>
</protein>
<dbReference type="GeneID" id="303297869"/>
<dbReference type="PROSITE" id="PS00879">
    <property type="entry name" value="ODR_DC_2_2"/>
    <property type="match status" value="1"/>
</dbReference>
<dbReference type="PANTHER" id="PTHR43727:SF2">
    <property type="entry name" value="GROUP IV DECARBOXYLASE"/>
    <property type="match status" value="1"/>
</dbReference>
<comment type="cofactor">
    <cofactor evidence="1">
        <name>pyridoxal 5'-phosphate</name>
        <dbReference type="ChEBI" id="CHEBI:597326"/>
    </cofactor>
</comment>
<dbReference type="InterPro" id="IPR022644">
    <property type="entry name" value="De-COase2_N"/>
</dbReference>
<evidence type="ECO:0000256" key="3">
    <source>
        <dbReference type="SAM" id="MobiDB-lite"/>
    </source>
</evidence>
<dbReference type="Proteomes" id="UP001595937">
    <property type="component" value="Unassembled WGS sequence"/>
</dbReference>
<organism evidence="6 7">
    <name type="scientific">Brachybacterium tyrofermentans</name>
    <dbReference type="NCBI Taxonomy" id="47848"/>
    <lineage>
        <taxon>Bacteria</taxon>
        <taxon>Bacillati</taxon>
        <taxon>Actinomycetota</taxon>
        <taxon>Actinomycetes</taxon>
        <taxon>Micrococcales</taxon>
        <taxon>Dermabacteraceae</taxon>
        <taxon>Brachybacterium</taxon>
    </lineage>
</organism>
<evidence type="ECO:0000313" key="7">
    <source>
        <dbReference type="Proteomes" id="UP001595937"/>
    </source>
</evidence>
<dbReference type="InterPro" id="IPR036188">
    <property type="entry name" value="FAD/NAD-bd_sf"/>
</dbReference>
<dbReference type="RefSeq" id="WP_343924682.1">
    <property type="nucleotide sequence ID" value="NZ_BAAAIR010000042.1"/>
</dbReference>
<dbReference type="Pfam" id="PF13454">
    <property type="entry name" value="NAD_binding_9"/>
    <property type="match status" value="1"/>
</dbReference>
<keyword evidence="2" id="KW-0663">Pyridoxal phosphate</keyword>
<evidence type="ECO:0000259" key="4">
    <source>
        <dbReference type="Pfam" id="PF02784"/>
    </source>
</evidence>
<dbReference type="Gene3D" id="2.40.37.10">
    <property type="entry name" value="Lyase, Ornithine Decarboxylase, Chain A, domain 1"/>
    <property type="match status" value="1"/>
</dbReference>
<proteinExistence type="predicted"/>
<evidence type="ECO:0000256" key="1">
    <source>
        <dbReference type="ARBA" id="ARBA00001933"/>
    </source>
</evidence>
<dbReference type="InterPro" id="IPR029066">
    <property type="entry name" value="PLP-binding_barrel"/>
</dbReference>
<dbReference type="InterPro" id="IPR038732">
    <property type="entry name" value="HpyO/CreE_NAD-binding"/>
</dbReference>
<dbReference type="InterPro" id="IPR009006">
    <property type="entry name" value="Ala_racemase/Decarboxylase_C"/>
</dbReference>
<feature type="compositionally biased region" description="Low complexity" evidence="3">
    <location>
        <begin position="592"/>
        <end position="605"/>
    </location>
</feature>
<feature type="domain" description="Orn/DAP/Arg decarboxylase 2 N-terminal" evidence="4">
    <location>
        <begin position="680"/>
        <end position="873"/>
    </location>
</feature>
<evidence type="ECO:0000259" key="5">
    <source>
        <dbReference type="Pfam" id="PF13454"/>
    </source>
</evidence>
<gene>
    <name evidence="6" type="ORF">ACFPK8_16315</name>
</gene>
<dbReference type="SUPFAM" id="SSF51905">
    <property type="entry name" value="FAD/NAD(P)-binding domain"/>
    <property type="match status" value="1"/>
</dbReference>
<dbReference type="Gene3D" id="3.20.20.10">
    <property type="entry name" value="Alanine racemase"/>
    <property type="match status" value="1"/>
</dbReference>
<keyword evidence="7" id="KW-1185">Reference proteome</keyword>
<dbReference type="InterPro" id="IPR022657">
    <property type="entry name" value="De-COase2_CS"/>
</dbReference>
<dbReference type="SUPFAM" id="SSF50621">
    <property type="entry name" value="Alanine racemase C-terminal domain-like"/>
    <property type="match status" value="1"/>
</dbReference>
<dbReference type="Pfam" id="PF02784">
    <property type="entry name" value="Orn_Arg_deC_N"/>
    <property type="match status" value="1"/>
</dbReference>
<sequence>MAERAPGAPLRLVVIGAGPKALFALEELAALLVGHPEPVGRPGAGSPRELLEITVLDPGEHPGTGAAYDLSQPPELRLNVGSGILDAPAAGAFASFPDWAAREHPELAEEPYPPRAVVGRYLTERWQRMLESLAPFGTVRLLRDRAVAVHRDADGWLVSRGEGSAPLAPADAAETPAAPAGEIPADEVLVATGHAAGHDSSLATARASGRWSAGLPLRPAVLPVGTMLAAAHVPPGSRVAVRGGALTFIDAALTLTVGRGARFHPDSAGSGRLLHERSPEEPSAILPTTRHGLLLEAKPDPGTALPDAAEAAIEEGRRQLAYETSLSGSLTPDQVLEIVLGVAARLLDDVDSDVDVDVDTGSAPALAVRRTLGEGSDPELPSGPGRAAEALRRSVAVAEGSRKPGPSWALGRAWVLMYPQITAALRDCTVDETAWSRFREAELVLDRFAFGPPLDTARELLAMVDSGAVDLSWVDAGTTITAQGIQGLPAGSASADVVVDAVQPPPGLVGVSDPLARHLLETGLVSVRPGRRGAVIDPDATAIAPDGSRVEGLALLGRPTEDHVIGHDTLNRHLHAEPGLWARRLGARLLGARRPSPRRPSLQRPDVPDVPDDADLRSGCQGLPPLTARLEPWMRELLADPVACRDLLEDHGSPLNVHDFSALPRNASELSDAAAEQGVDLRIFVARKANKTLGLMTAAQNAGLGLDMGSERELEQALELGVPAQDIVVTAAIKPAPLLRLALTSGAMLVLDNLDEAAAVDALLASPSSVPAPTRRPVALRLAPTPSETVGPTRFGESARTWREWAQSRDPVQGALRLDGIHFHLHGYDPLARAHALAEAVGLVDALRALGHRPRFIDIGGGIPMSYLDDPEEWATFWSAHEDRTGTADSSLTWRGEPLRQVYPYHQDVVRGQWLTTFLAAEVDPGTTAADALRERGLELRCEPGRSMLDGCGMTLARVVQRTSTSDGIPLVGLEMNRTQCRSTSDDFLVDPVLVRAGAVPPQSTSEPVDAFLVGAYCIEAELIQRRRLRFPHGVHRGDIVALPNTAGYLMHILESASHQIPLASNMVQGPDGWRRDRIDAVSPLRPWADPAS</sequence>